<dbReference type="SUPFAM" id="SSF53271">
    <property type="entry name" value="PRTase-like"/>
    <property type="match status" value="1"/>
</dbReference>
<comment type="cofactor">
    <cofactor evidence="1 15">
        <name>Mg(2+)</name>
        <dbReference type="ChEBI" id="CHEBI:18420"/>
    </cofactor>
</comment>
<proteinExistence type="inferred from homology"/>
<keyword evidence="9 15" id="KW-0479">Metal-binding</keyword>
<keyword evidence="18" id="KW-1185">Reference proteome</keyword>
<dbReference type="PANTHER" id="PTHR43340">
    <property type="entry name" value="HYPOXANTHINE-GUANINE PHOSPHORIBOSYLTRANSFERASE"/>
    <property type="match status" value="1"/>
</dbReference>
<feature type="domain" description="Phosphoribosyltransferase" evidence="16">
    <location>
        <begin position="13"/>
        <end position="165"/>
    </location>
</feature>
<dbReference type="GO" id="GO:0046100">
    <property type="term" value="P:hypoxanthine metabolic process"/>
    <property type="evidence" value="ECO:0007669"/>
    <property type="project" value="TreeGrafter"/>
</dbReference>
<evidence type="ECO:0000256" key="5">
    <source>
        <dbReference type="ARBA" id="ARBA00011895"/>
    </source>
</evidence>
<keyword evidence="12 15" id="KW-0460">Magnesium</keyword>
<evidence type="ECO:0000256" key="11">
    <source>
        <dbReference type="ARBA" id="ARBA00022741"/>
    </source>
</evidence>
<keyword evidence="11 15" id="KW-0547">Nucleotide-binding</keyword>
<evidence type="ECO:0000313" key="18">
    <source>
        <dbReference type="Proteomes" id="UP001139450"/>
    </source>
</evidence>
<dbReference type="EC" id="2.4.2.8" evidence="5 15"/>
<dbReference type="GO" id="GO:0004422">
    <property type="term" value="F:hypoxanthine phosphoribosyltransferase activity"/>
    <property type="evidence" value="ECO:0007669"/>
    <property type="project" value="InterPro"/>
</dbReference>
<keyword evidence="7 15" id="KW-0328">Glycosyltransferase</keyword>
<evidence type="ECO:0000256" key="3">
    <source>
        <dbReference type="ARBA" id="ARBA00004669"/>
    </source>
</evidence>
<comment type="caution">
    <text evidence="17">The sequence shown here is derived from an EMBL/GenBank/DDBJ whole genome shotgun (WGS) entry which is preliminary data.</text>
</comment>
<dbReference type="NCBIfam" id="TIGR01203">
    <property type="entry name" value="HGPRTase"/>
    <property type="match status" value="1"/>
</dbReference>
<evidence type="ECO:0000256" key="13">
    <source>
        <dbReference type="ARBA" id="ARBA00048811"/>
    </source>
</evidence>
<dbReference type="InterPro" id="IPR005904">
    <property type="entry name" value="Hxn_phspho_trans"/>
</dbReference>
<evidence type="ECO:0000256" key="14">
    <source>
        <dbReference type="ARBA" id="ARBA00049402"/>
    </source>
</evidence>
<evidence type="ECO:0000256" key="7">
    <source>
        <dbReference type="ARBA" id="ARBA00022676"/>
    </source>
</evidence>
<evidence type="ECO:0000313" key="17">
    <source>
        <dbReference type="EMBL" id="MCJ8211730.1"/>
    </source>
</evidence>
<dbReference type="Proteomes" id="UP001139450">
    <property type="component" value="Unassembled WGS sequence"/>
</dbReference>
<evidence type="ECO:0000256" key="10">
    <source>
        <dbReference type="ARBA" id="ARBA00022726"/>
    </source>
</evidence>
<evidence type="ECO:0000256" key="4">
    <source>
        <dbReference type="ARBA" id="ARBA00008391"/>
    </source>
</evidence>
<dbReference type="Pfam" id="PF00156">
    <property type="entry name" value="Pribosyltran"/>
    <property type="match status" value="1"/>
</dbReference>
<comment type="catalytic activity">
    <reaction evidence="14">
        <text>IMP + diphosphate = hypoxanthine + 5-phospho-alpha-D-ribose 1-diphosphate</text>
        <dbReference type="Rhea" id="RHEA:17973"/>
        <dbReference type="ChEBI" id="CHEBI:17368"/>
        <dbReference type="ChEBI" id="CHEBI:33019"/>
        <dbReference type="ChEBI" id="CHEBI:58017"/>
        <dbReference type="ChEBI" id="CHEBI:58053"/>
        <dbReference type="EC" id="2.4.2.8"/>
    </reaction>
    <physiologicalReaction direction="right-to-left" evidence="14">
        <dbReference type="Rhea" id="RHEA:17975"/>
    </physiologicalReaction>
</comment>
<dbReference type="InterPro" id="IPR000836">
    <property type="entry name" value="PRTase_dom"/>
</dbReference>
<protein>
    <recommendedName>
        <fullName evidence="5 15">Hypoxanthine phosphoribosyltransferase</fullName>
        <ecNumber evidence="5 15">2.4.2.8</ecNumber>
    </recommendedName>
</protein>
<evidence type="ECO:0000259" key="16">
    <source>
        <dbReference type="Pfam" id="PF00156"/>
    </source>
</evidence>
<name>A0A9X1X7A5_9SPHI</name>
<organism evidence="17 18">
    <name type="scientific">Mucilaginibacter straminoryzae</name>
    <dbReference type="NCBI Taxonomy" id="2932774"/>
    <lineage>
        <taxon>Bacteria</taxon>
        <taxon>Pseudomonadati</taxon>
        <taxon>Bacteroidota</taxon>
        <taxon>Sphingobacteriia</taxon>
        <taxon>Sphingobacteriales</taxon>
        <taxon>Sphingobacteriaceae</taxon>
        <taxon>Mucilaginibacter</taxon>
    </lineage>
</organism>
<dbReference type="GO" id="GO:0032264">
    <property type="term" value="P:IMP salvage"/>
    <property type="evidence" value="ECO:0007669"/>
    <property type="project" value="TreeGrafter"/>
</dbReference>
<dbReference type="Gene3D" id="3.40.50.2020">
    <property type="match status" value="1"/>
</dbReference>
<gene>
    <name evidence="17" type="primary">hpt</name>
    <name evidence="17" type="ORF">MUY27_18575</name>
</gene>
<keyword evidence="10 15" id="KW-0660">Purine salvage</keyword>
<evidence type="ECO:0000256" key="12">
    <source>
        <dbReference type="ARBA" id="ARBA00022842"/>
    </source>
</evidence>
<dbReference type="GO" id="GO:0006178">
    <property type="term" value="P:guanine salvage"/>
    <property type="evidence" value="ECO:0007669"/>
    <property type="project" value="TreeGrafter"/>
</dbReference>
<dbReference type="GO" id="GO:0000166">
    <property type="term" value="F:nucleotide binding"/>
    <property type="evidence" value="ECO:0007669"/>
    <property type="project" value="UniProtKB-KW"/>
</dbReference>
<keyword evidence="6 15" id="KW-0963">Cytoplasm</keyword>
<sequence>MKVKVADLEFETLIEHKAILKRTAELAEEFNRAYADKTPVFLGVLNGSFLFMADLVKQVNVPCEVTFTKLASYYGGTSTTRNVRSDIELNTNITGRHVIIVEDIIDSGNTLAYLIERLRTHKPASLKVCTLLSKTDAIEILVPELAYVGFEIENEFVVGYGLDYKELGRNLNDIYRLVSVE</sequence>
<dbReference type="EMBL" id="JALJEJ010000012">
    <property type="protein sequence ID" value="MCJ8211730.1"/>
    <property type="molecule type" value="Genomic_DNA"/>
</dbReference>
<dbReference type="AlphaFoldDB" id="A0A9X1X7A5"/>
<keyword evidence="8 15" id="KW-0808">Transferase</keyword>
<evidence type="ECO:0000256" key="8">
    <source>
        <dbReference type="ARBA" id="ARBA00022679"/>
    </source>
</evidence>
<dbReference type="GO" id="GO:0032263">
    <property type="term" value="P:GMP salvage"/>
    <property type="evidence" value="ECO:0007669"/>
    <property type="project" value="TreeGrafter"/>
</dbReference>
<dbReference type="PANTHER" id="PTHR43340:SF1">
    <property type="entry name" value="HYPOXANTHINE PHOSPHORIBOSYLTRANSFERASE"/>
    <property type="match status" value="1"/>
</dbReference>
<evidence type="ECO:0000256" key="6">
    <source>
        <dbReference type="ARBA" id="ARBA00022490"/>
    </source>
</evidence>
<dbReference type="InterPro" id="IPR029057">
    <property type="entry name" value="PRTase-like"/>
</dbReference>
<dbReference type="GO" id="GO:0006166">
    <property type="term" value="P:purine ribonucleoside salvage"/>
    <property type="evidence" value="ECO:0007669"/>
    <property type="project" value="UniProtKB-KW"/>
</dbReference>
<comment type="pathway">
    <text evidence="3 15">Purine metabolism; IMP biosynthesis via salvage pathway; IMP from hypoxanthine: step 1/1.</text>
</comment>
<evidence type="ECO:0000256" key="9">
    <source>
        <dbReference type="ARBA" id="ARBA00022723"/>
    </source>
</evidence>
<dbReference type="RefSeq" id="WP_245132605.1">
    <property type="nucleotide sequence ID" value="NZ_JALJEJ010000012.1"/>
</dbReference>
<evidence type="ECO:0000256" key="2">
    <source>
        <dbReference type="ARBA" id="ARBA00004496"/>
    </source>
</evidence>
<dbReference type="GO" id="GO:0005829">
    <property type="term" value="C:cytosol"/>
    <property type="evidence" value="ECO:0007669"/>
    <property type="project" value="TreeGrafter"/>
</dbReference>
<comment type="similarity">
    <text evidence="4 15">Belongs to the purine/pyrimidine phosphoribosyltransferase family.</text>
</comment>
<accession>A0A9X1X7A5</accession>
<dbReference type="GO" id="GO:0000287">
    <property type="term" value="F:magnesium ion binding"/>
    <property type="evidence" value="ECO:0007669"/>
    <property type="project" value="TreeGrafter"/>
</dbReference>
<dbReference type="InterPro" id="IPR050408">
    <property type="entry name" value="HGPRT"/>
</dbReference>
<dbReference type="CDD" id="cd06223">
    <property type="entry name" value="PRTases_typeI"/>
    <property type="match status" value="1"/>
</dbReference>
<evidence type="ECO:0000256" key="1">
    <source>
        <dbReference type="ARBA" id="ARBA00001946"/>
    </source>
</evidence>
<evidence type="ECO:0000256" key="15">
    <source>
        <dbReference type="RuleBase" id="RU364099"/>
    </source>
</evidence>
<reference evidence="17" key="1">
    <citation type="submission" date="2022-04" db="EMBL/GenBank/DDBJ databases">
        <title>Mucilaginibacter sp. RS28 isolated from freshwater.</title>
        <authorList>
            <person name="Ko S.-R."/>
        </authorList>
    </citation>
    <scope>NUCLEOTIDE SEQUENCE</scope>
    <source>
        <strain evidence="17">RS28</strain>
    </source>
</reference>
<comment type="catalytic activity">
    <reaction evidence="13">
        <text>GMP + diphosphate = guanine + 5-phospho-alpha-D-ribose 1-diphosphate</text>
        <dbReference type="Rhea" id="RHEA:25424"/>
        <dbReference type="ChEBI" id="CHEBI:16235"/>
        <dbReference type="ChEBI" id="CHEBI:33019"/>
        <dbReference type="ChEBI" id="CHEBI:58017"/>
        <dbReference type="ChEBI" id="CHEBI:58115"/>
        <dbReference type="EC" id="2.4.2.8"/>
    </reaction>
    <physiologicalReaction direction="right-to-left" evidence="13">
        <dbReference type="Rhea" id="RHEA:25426"/>
    </physiologicalReaction>
</comment>
<comment type="subcellular location">
    <subcellularLocation>
        <location evidence="2 15">Cytoplasm</location>
    </subcellularLocation>
</comment>